<evidence type="ECO:0000256" key="21">
    <source>
        <dbReference type="SAM" id="MobiDB-lite"/>
    </source>
</evidence>
<keyword evidence="7" id="KW-0597">Phosphoprotein</keyword>
<feature type="compositionally biased region" description="Gly residues" evidence="21">
    <location>
        <begin position="578"/>
        <end position="590"/>
    </location>
</feature>
<comment type="catalytic activity">
    <reaction evidence="15">
        <text>L-threonyl-[protein] + ATP = O-phospho-L-threonyl-[protein] + ADP + H(+)</text>
        <dbReference type="Rhea" id="RHEA:46608"/>
        <dbReference type="Rhea" id="RHEA-COMP:11060"/>
        <dbReference type="Rhea" id="RHEA-COMP:11605"/>
        <dbReference type="ChEBI" id="CHEBI:15378"/>
        <dbReference type="ChEBI" id="CHEBI:30013"/>
        <dbReference type="ChEBI" id="CHEBI:30616"/>
        <dbReference type="ChEBI" id="CHEBI:61977"/>
        <dbReference type="ChEBI" id="CHEBI:456216"/>
        <dbReference type="EC" id="2.7.11.1"/>
    </reaction>
</comment>
<dbReference type="PROSITE" id="PS00107">
    <property type="entry name" value="PROTEIN_KINASE_ATP"/>
    <property type="match status" value="1"/>
</dbReference>
<feature type="binding site" evidence="20">
    <location>
        <position position="45"/>
    </location>
    <ligand>
        <name>ATP</name>
        <dbReference type="ChEBI" id="CHEBI:30616"/>
    </ligand>
</feature>
<dbReference type="InterPro" id="IPR008271">
    <property type="entry name" value="Ser/Thr_kinase_AS"/>
</dbReference>
<dbReference type="InterPro" id="IPR017441">
    <property type="entry name" value="Protein_kinase_ATP_BS"/>
</dbReference>
<dbReference type="Gene3D" id="1.10.510.10">
    <property type="entry name" value="Transferase(Phosphotransferase) domain 1"/>
    <property type="match status" value="1"/>
</dbReference>
<accession>A0A9D3TC37</accession>
<feature type="domain" description="Protein kinase" evidence="22">
    <location>
        <begin position="16"/>
        <end position="269"/>
    </location>
</feature>
<dbReference type="FunFam" id="1.10.510.10:FF:000166">
    <property type="entry name" value="SNF-related serine/threonine-protein kinase"/>
    <property type="match status" value="1"/>
</dbReference>
<keyword evidence="5" id="KW-0488">Methylation</keyword>
<feature type="compositionally biased region" description="Low complexity" evidence="21">
    <location>
        <begin position="535"/>
        <end position="548"/>
    </location>
</feature>
<dbReference type="SUPFAM" id="SSF56112">
    <property type="entry name" value="Protein kinase-like (PK-like)"/>
    <property type="match status" value="1"/>
</dbReference>
<comment type="cofactor">
    <cofactor evidence="1">
        <name>Mg(2+)</name>
        <dbReference type="ChEBI" id="CHEBI:18420"/>
    </cofactor>
</comment>
<dbReference type="FunFam" id="3.30.200.20:FF:000003">
    <property type="entry name" value="Non-specific serine/threonine protein kinase"/>
    <property type="match status" value="1"/>
</dbReference>
<keyword evidence="6" id="KW-0723">Serine/threonine-protein kinase</keyword>
<dbReference type="SMART" id="SM00220">
    <property type="entry name" value="S_TKc"/>
    <property type="match status" value="1"/>
</dbReference>
<dbReference type="EMBL" id="JAFDVH010000010">
    <property type="protein sequence ID" value="KAG7469817.1"/>
    <property type="molecule type" value="Genomic_DNA"/>
</dbReference>
<dbReference type="InterPro" id="IPR011009">
    <property type="entry name" value="Kinase-like_dom_sf"/>
</dbReference>
<evidence type="ECO:0000256" key="4">
    <source>
        <dbReference type="ARBA" id="ARBA00012513"/>
    </source>
</evidence>
<keyword evidence="14" id="KW-0539">Nucleus</keyword>
<evidence type="ECO:0000256" key="11">
    <source>
        <dbReference type="ARBA" id="ARBA00022777"/>
    </source>
</evidence>
<reference evidence="24" key="1">
    <citation type="submission" date="2021-01" db="EMBL/GenBank/DDBJ databases">
        <authorList>
            <person name="Zahm M."/>
            <person name="Roques C."/>
            <person name="Cabau C."/>
            <person name="Klopp C."/>
            <person name="Donnadieu C."/>
            <person name="Jouanno E."/>
            <person name="Lampietro C."/>
            <person name="Louis A."/>
            <person name="Herpin A."/>
            <person name="Echchiki A."/>
            <person name="Berthelot C."/>
            <person name="Parey E."/>
            <person name="Roest-Crollius H."/>
            <person name="Braasch I."/>
            <person name="Postlethwait J."/>
            <person name="Bobe J."/>
            <person name="Montfort J."/>
            <person name="Bouchez O."/>
            <person name="Begum T."/>
            <person name="Mejri S."/>
            <person name="Adams A."/>
            <person name="Chen W.-J."/>
            <person name="Guiguen Y."/>
        </authorList>
    </citation>
    <scope>NUCLEOTIDE SEQUENCE</scope>
    <source>
        <strain evidence="24">YG-15Mar2019-1</strain>
        <tissue evidence="24">Brain</tissue>
    </source>
</reference>
<evidence type="ECO:0000256" key="6">
    <source>
        <dbReference type="ARBA" id="ARBA00022527"/>
    </source>
</evidence>
<evidence type="ECO:0000256" key="7">
    <source>
        <dbReference type="ARBA" id="ARBA00022553"/>
    </source>
</evidence>
<dbReference type="AlphaFoldDB" id="A0A9D3TC37"/>
<evidence type="ECO:0000256" key="20">
    <source>
        <dbReference type="PROSITE-ProRule" id="PRU10141"/>
    </source>
</evidence>
<proteinExistence type="inferred from homology"/>
<evidence type="ECO:0000256" key="14">
    <source>
        <dbReference type="ARBA" id="ARBA00023242"/>
    </source>
</evidence>
<evidence type="ECO:0000313" key="25">
    <source>
        <dbReference type="Proteomes" id="UP001046870"/>
    </source>
</evidence>
<evidence type="ECO:0000256" key="9">
    <source>
        <dbReference type="ARBA" id="ARBA00022723"/>
    </source>
</evidence>
<dbReference type="CDD" id="cd14074">
    <property type="entry name" value="STKc_SNRK"/>
    <property type="match status" value="1"/>
</dbReference>
<feature type="compositionally biased region" description="Acidic residues" evidence="21">
    <location>
        <begin position="455"/>
        <end position="464"/>
    </location>
</feature>
<keyword evidence="12 20" id="KW-0067">ATP-binding</keyword>
<comment type="catalytic activity">
    <reaction evidence="16">
        <text>L-seryl-[protein] + ATP = O-phospho-L-seryl-[protein] + ADP + H(+)</text>
        <dbReference type="Rhea" id="RHEA:17989"/>
        <dbReference type="Rhea" id="RHEA-COMP:9863"/>
        <dbReference type="Rhea" id="RHEA-COMP:11604"/>
        <dbReference type="ChEBI" id="CHEBI:15378"/>
        <dbReference type="ChEBI" id="CHEBI:29999"/>
        <dbReference type="ChEBI" id="CHEBI:30616"/>
        <dbReference type="ChEBI" id="CHEBI:83421"/>
        <dbReference type="ChEBI" id="CHEBI:456216"/>
        <dbReference type="EC" id="2.7.11.1"/>
    </reaction>
</comment>
<comment type="caution">
    <text evidence="24">The sequence shown here is derived from an EMBL/GenBank/DDBJ whole genome shotgun (WGS) entry which is preliminary data.</text>
</comment>
<keyword evidence="9" id="KW-0479">Metal-binding</keyword>
<dbReference type="EC" id="2.7.11.1" evidence="4"/>
<evidence type="ECO:0000256" key="3">
    <source>
        <dbReference type="ARBA" id="ARBA00006692"/>
    </source>
</evidence>
<dbReference type="Pfam" id="PF00069">
    <property type="entry name" value="Pkinase"/>
    <property type="match status" value="1"/>
</dbReference>
<evidence type="ECO:0000256" key="2">
    <source>
        <dbReference type="ARBA" id="ARBA00004123"/>
    </source>
</evidence>
<sequence>MAGFKRGYDGKIAGLYDLDKTLGRGHFAVVKLARHVFTGEKVAVKVIDKTKLDSTATGHLFQEVRCMKLVQHPNIVRLYEVIDTQTKLYLILELADGGDMFDYIMKHEEGLSEEQAKKYFAQIVHAISYCHRLHVVHRDLKPENVVFFEKQGLVKLTDFGFSNKFQPGKKLTTSCGSLAYSAPEILLGDEYDAPAVDIWSLGVILFMLVCGQPPFQEANDSETLTMIMDCKYTVPPHVSSACKDLIDRMLQRDPKRRASLEAIEEHAWLQGVDPSPATKYSTPLVSHRHLSEEEHNSIIQRMVLGDIADREAIIEALETNKYDHITATYFLLAERILREKQEKEIQTRSSSPSNIKAQFRQSWPTKIDMHQDIEDSLAASSISHGGGPQSPARSTENLLNGHRGRGLLDLGRREEPSEPPVPPLASALPPPSPLKSGGATAPAPGQQRTCLFRVEEDEEEEDEPSPLPTQVILRRKPSVPNRLPSRKSAPVLNQIFEEEGESDDDSDLAESLPPKLSRLKNMASPAPPHKRFQRRTSQTRGSSCSSSETSDDDSESHRRRLDKDTGFAYGWNRRDSSEGGGGGGGGGGGQSKPPGEGSTGPDRGSPPGGGGGEEEAAGEEAGTKDRAAPPAAPAVAAAARRAPRPAPPGRSGGWWRV</sequence>
<name>A0A9D3TC37_MEGAT</name>
<feature type="compositionally biased region" description="Pro residues" evidence="21">
    <location>
        <begin position="418"/>
        <end position="433"/>
    </location>
</feature>
<feature type="region of interest" description="Disordered" evidence="21">
    <location>
        <begin position="379"/>
        <end position="657"/>
    </location>
</feature>
<evidence type="ECO:0000256" key="1">
    <source>
        <dbReference type="ARBA" id="ARBA00001946"/>
    </source>
</evidence>
<evidence type="ECO:0000256" key="10">
    <source>
        <dbReference type="ARBA" id="ARBA00022741"/>
    </source>
</evidence>
<keyword evidence="10 20" id="KW-0547">Nucleotide-binding</keyword>
<dbReference type="PROSITE" id="PS00108">
    <property type="entry name" value="PROTEIN_KINASE_ST"/>
    <property type="match status" value="1"/>
</dbReference>
<keyword evidence="8" id="KW-0808">Transferase</keyword>
<dbReference type="GO" id="GO:0004674">
    <property type="term" value="F:protein serine/threonine kinase activity"/>
    <property type="evidence" value="ECO:0007669"/>
    <property type="project" value="UniProtKB-KW"/>
</dbReference>
<dbReference type="PANTHER" id="PTHR24346">
    <property type="entry name" value="MAP/MICROTUBULE AFFINITY-REGULATING KINASE"/>
    <property type="match status" value="1"/>
</dbReference>
<evidence type="ECO:0000259" key="22">
    <source>
        <dbReference type="PROSITE" id="PS50011"/>
    </source>
</evidence>
<dbReference type="PANTHER" id="PTHR24346:SF90">
    <property type="entry name" value="SNF RELATED KINASE"/>
    <property type="match status" value="1"/>
</dbReference>
<evidence type="ECO:0000256" key="12">
    <source>
        <dbReference type="ARBA" id="ARBA00022840"/>
    </source>
</evidence>
<dbReference type="InterPro" id="IPR000719">
    <property type="entry name" value="Prot_kinase_dom"/>
</dbReference>
<protein>
    <recommendedName>
        <fullName evidence="18">SNF-related serine/threonine-protein kinase</fullName>
        <ecNumber evidence="4">2.7.11.1</ecNumber>
    </recommendedName>
    <alternativeName>
        <fullName evidence="19">SNF1-related kinase</fullName>
    </alternativeName>
</protein>
<dbReference type="GO" id="GO:0005524">
    <property type="term" value="F:ATP binding"/>
    <property type="evidence" value="ECO:0007669"/>
    <property type="project" value="UniProtKB-UniRule"/>
</dbReference>
<dbReference type="InterPro" id="IPR015940">
    <property type="entry name" value="UBA"/>
</dbReference>
<organism evidence="24 25">
    <name type="scientific">Megalops atlanticus</name>
    <name type="common">Tarpon</name>
    <name type="synonym">Clupea gigantea</name>
    <dbReference type="NCBI Taxonomy" id="7932"/>
    <lineage>
        <taxon>Eukaryota</taxon>
        <taxon>Metazoa</taxon>
        <taxon>Chordata</taxon>
        <taxon>Craniata</taxon>
        <taxon>Vertebrata</taxon>
        <taxon>Euteleostomi</taxon>
        <taxon>Actinopterygii</taxon>
        <taxon>Neopterygii</taxon>
        <taxon>Teleostei</taxon>
        <taxon>Elopiformes</taxon>
        <taxon>Megalopidae</taxon>
        <taxon>Megalops</taxon>
    </lineage>
</organism>
<comment type="subcellular location">
    <subcellularLocation>
        <location evidence="2">Nucleus</location>
    </subcellularLocation>
</comment>
<evidence type="ECO:0000256" key="17">
    <source>
        <dbReference type="ARBA" id="ARBA00054738"/>
    </source>
</evidence>
<dbReference type="Proteomes" id="UP001046870">
    <property type="component" value="Chromosome 10"/>
</dbReference>
<evidence type="ECO:0000256" key="13">
    <source>
        <dbReference type="ARBA" id="ARBA00022842"/>
    </source>
</evidence>
<dbReference type="GO" id="GO:0005634">
    <property type="term" value="C:nucleus"/>
    <property type="evidence" value="ECO:0007669"/>
    <property type="project" value="UniProtKB-SubCell"/>
</dbReference>
<evidence type="ECO:0000256" key="8">
    <source>
        <dbReference type="ARBA" id="ARBA00022679"/>
    </source>
</evidence>
<evidence type="ECO:0000313" key="24">
    <source>
        <dbReference type="EMBL" id="KAG7469817.1"/>
    </source>
</evidence>
<evidence type="ECO:0000256" key="19">
    <source>
        <dbReference type="ARBA" id="ARBA00077142"/>
    </source>
</evidence>
<dbReference type="GO" id="GO:0005737">
    <property type="term" value="C:cytoplasm"/>
    <property type="evidence" value="ECO:0007669"/>
    <property type="project" value="TreeGrafter"/>
</dbReference>
<keyword evidence="11" id="KW-0418">Kinase</keyword>
<dbReference type="GO" id="GO:0035556">
    <property type="term" value="P:intracellular signal transduction"/>
    <property type="evidence" value="ECO:0007669"/>
    <property type="project" value="TreeGrafter"/>
</dbReference>
<comment type="function">
    <text evidence="17">May play a role in hematopoietic cell proliferation or differentiation. Potential mediator of neuronal apoptosis.</text>
</comment>
<evidence type="ECO:0000256" key="5">
    <source>
        <dbReference type="ARBA" id="ARBA00022481"/>
    </source>
</evidence>
<keyword evidence="25" id="KW-1185">Reference proteome</keyword>
<dbReference type="PROSITE" id="PS50030">
    <property type="entry name" value="UBA"/>
    <property type="match status" value="1"/>
</dbReference>
<evidence type="ECO:0000259" key="23">
    <source>
        <dbReference type="PROSITE" id="PS50030"/>
    </source>
</evidence>
<dbReference type="CDD" id="cd14339">
    <property type="entry name" value="UBA_SNRK"/>
    <property type="match status" value="1"/>
</dbReference>
<keyword evidence="13" id="KW-0460">Magnesium</keyword>
<comment type="similarity">
    <text evidence="3">Belongs to the protein kinase superfamily. CAMK Ser/Thr protein kinase family.</text>
</comment>
<dbReference type="OrthoDB" id="942095at2759"/>
<dbReference type="GO" id="GO:0046872">
    <property type="term" value="F:metal ion binding"/>
    <property type="evidence" value="ECO:0007669"/>
    <property type="project" value="UniProtKB-KW"/>
</dbReference>
<evidence type="ECO:0000256" key="16">
    <source>
        <dbReference type="ARBA" id="ARBA00048679"/>
    </source>
</evidence>
<feature type="domain" description="UBA" evidence="23">
    <location>
        <begin position="291"/>
        <end position="334"/>
    </location>
</feature>
<evidence type="ECO:0000256" key="15">
    <source>
        <dbReference type="ARBA" id="ARBA00047899"/>
    </source>
</evidence>
<dbReference type="PROSITE" id="PS50011">
    <property type="entry name" value="PROTEIN_KINASE_DOM"/>
    <property type="match status" value="1"/>
</dbReference>
<evidence type="ECO:0000256" key="18">
    <source>
        <dbReference type="ARBA" id="ARBA00074971"/>
    </source>
</evidence>
<feature type="compositionally biased region" description="Acidic residues" evidence="21">
    <location>
        <begin position="496"/>
        <end position="508"/>
    </location>
</feature>
<gene>
    <name evidence="24" type="ORF">MATL_G00132810</name>
</gene>